<feature type="transmembrane region" description="Helical" evidence="6">
    <location>
        <begin position="113"/>
        <end position="139"/>
    </location>
</feature>
<feature type="transmembrane region" description="Helical" evidence="6">
    <location>
        <begin position="6"/>
        <end position="32"/>
    </location>
</feature>
<evidence type="ECO:0000256" key="6">
    <source>
        <dbReference type="SAM" id="Phobius"/>
    </source>
</evidence>
<reference evidence="7 8" key="1">
    <citation type="submission" date="2016-10" db="EMBL/GenBank/DDBJ databases">
        <authorList>
            <person name="de Groot N.N."/>
        </authorList>
    </citation>
    <scope>NUCLEOTIDE SEQUENCE [LARGE SCALE GENOMIC DNA]</scope>
    <source>
        <strain evidence="7 8">CGMCC 1.11030</strain>
    </source>
</reference>
<dbReference type="PANTHER" id="PTHR30086:SF20">
    <property type="entry name" value="ARGININE EXPORTER PROTEIN ARGO-RELATED"/>
    <property type="match status" value="1"/>
</dbReference>
<dbReference type="PIRSF" id="PIRSF006324">
    <property type="entry name" value="LeuE"/>
    <property type="match status" value="1"/>
</dbReference>
<comment type="subcellular location">
    <subcellularLocation>
        <location evidence="1">Cell membrane</location>
        <topology evidence="1">Multi-pass membrane protein</topology>
    </subcellularLocation>
</comment>
<dbReference type="InterPro" id="IPR001123">
    <property type="entry name" value="LeuE-type"/>
</dbReference>
<evidence type="ECO:0000256" key="1">
    <source>
        <dbReference type="ARBA" id="ARBA00004651"/>
    </source>
</evidence>
<protein>
    <submittedName>
        <fullName evidence="7">Threonine/homoserine/homoserine lactone efflux protein</fullName>
    </submittedName>
</protein>
<accession>A0A1I3BUV9</accession>
<evidence type="ECO:0000256" key="4">
    <source>
        <dbReference type="ARBA" id="ARBA00022989"/>
    </source>
</evidence>
<evidence type="ECO:0000256" key="5">
    <source>
        <dbReference type="ARBA" id="ARBA00023136"/>
    </source>
</evidence>
<sequence length="208" mass="21201">MDLGVWLAFAAASAVLVAIPGPTVLLVVGFALGEGRRSVPPATAGVALGDLIATSVSLAGMGAVLAASVTLYTAVKWVGAAYLVWLGVKMWRGAGGAEAGRALARRAPTRARMFRQAFLVTLLNPKGLVFFVAFAPQFIDPAAGYARQAAILVATFTVLGAVNAVLWGLAAGEMRARVARPGVMAWMARIGGAGLVGAGALTALSRRA</sequence>
<feature type="transmembrane region" description="Helical" evidence="6">
    <location>
        <begin position="183"/>
        <end position="204"/>
    </location>
</feature>
<evidence type="ECO:0000256" key="2">
    <source>
        <dbReference type="ARBA" id="ARBA00022475"/>
    </source>
</evidence>
<evidence type="ECO:0000313" key="8">
    <source>
        <dbReference type="Proteomes" id="UP000199377"/>
    </source>
</evidence>
<keyword evidence="3 6" id="KW-0812">Transmembrane</keyword>
<dbReference type="OrthoDB" id="9804822at2"/>
<evidence type="ECO:0000256" key="3">
    <source>
        <dbReference type="ARBA" id="ARBA00022692"/>
    </source>
</evidence>
<dbReference type="AlphaFoldDB" id="A0A1I3BUV9"/>
<keyword evidence="2" id="KW-1003">Cell membrane</keyword>
<gene>
    <name evidence="7" type="ORF">SAMN05216258_101355</name>
</gene>
<dbReference type="GO" id="GO:0005886">
    <property type="term" value="C:plasma membrane"/>
    <property type="evidence" value="ECO:0007669"/>
    <property type="project" value="UniProtKB-SubCell"/>
</dbReference>
<dbReference type="Proteomes" id="UP000199377">
    <property type="component" value="Unassembled WGS sequence"/>
</dbReference>
<keyword evidence="4 6" id="KW-1133">Transmembrane helix</keyword>
<dbReference type="GO" id="GO:0015171">
    <property type="term" value="F:amino acid transmembrane transporter activity"/>
    <property type="evidence" value="ECO:0007669"/>
    <property type="project" value="TreeGrafter"/>
</dbReference>
<organism evidence="7 8">
    <name type="scientific">Albimonas pacifica</name>
    <dbReference type="NCBI Taxonomy" id="1114924"/>
    <lineage>
        <taxon>Bacteria</taxon>
        <taxon>Pseudomonadati</taxon>
        <taxon>Pseudomonadota</taxon>
        <taxon>Alphaproteobacteria</taxon>
        <taxon>Rhodobacterales</taxon>
        <taxon>Paracoccaceae</taxon>
        <taxon>Albimonas</taxon>
    </lineage>
</organism>
<dbReference type="PANTHER" id="PTHR30086">
    <property type="entry name" value="ARGININE EXPORTER PROTEIN ARGO"/>
    <property type="match status" value="1"/>
</dbReference>
<dbReference type="RefSeq" id="WP_092857204.1">
    <property type="nucleotide sequence ID" value="NZ_FOQH01000001.1"/>
</dbReference>
<dbReference type="Pfam" id="PF01810">
    <property type="entry name" value="LysE"/>
    <property type="match status" value="1"/>
</dbReference>
<keyword evidence="8" id="KW-1185">Reference proteome</keyword>
<proteinExistence type="predicted"/>
<feature type="transmembrane region" description="Helical" evidence="6">
    <location>
        <begin position="151"/>
        <end position="171"/>
    </location>
</feature>
<keyword evidence="5 6" id="KW-0472">Membrane</keyword>
<feature type="transmembrane region" description="Helical" evidence="6">
    <location>
        <begin position="74"/>
        <end position="92"/>
    </location>
</feature>
<evidence type="ECO:0000313" key="7">
    <source>
        <dbReference type="EMBL" id="SFH65970.1"/>
    </source>
</evidence>
<dbReference type="EMBL" id="FOQH01000001">
    <property type="protein sequence ID" value="SFH65970.1"/>
    <property type="molecule type" value="Genomic_DNA"/>
</dbReference>
<feature type="transmembrane region" description="Helical" evidence="6">
    <location>
        <begin position="44"/>
        <end position="68"/>
    </location>
</feature>
<name>A0A1I3BUV9_9RHOB</name>